<proteinExistence type="inferred from homology"/>
<keyword evidence="4" id="KW-0325">Glycoprotein</keyword>
<dbReference type="NCBIfam" id="TIGR01675">
    <property type="entry name" value="plant-AP"/>
    <property type="match status" value="1"/>
</dbReference>
<sequence length="252" mass="28783">MKVLVLFVATVLVACHASDYQMYPLRLKTSHVGQYSTEVLCASWRLGVEANNLIKWKTVPEACQEFVADYVLGNQYRSDSKTVCREVYFYAKTLNITDKDVFVFDVDETLLCNLQYYSKHGFGVERFNATAFANWVAEGEAYALPETLVLYDKLMSLGIKVVFLTERLVSQRAITVANLKDVGFDKWEKLILKDPAAYTGKSTLTYKATERRKLEESGYRIIGNVGDQWTDLMGSYRGLRTFKLPNPMYYIG</sequence>
<dbReference type="OrthoDB" id="59415at2759"/>
<feature type="signal peptide" evidence="6">
    <location>
        <begin position="1"/>
        <end position="17"/>
    </location>
</feature>
<protein>
    <submittedName>
        <fullName evidence="7">Stem glycoprotein Vegetative storage protein</fullName>
    </submittedName>
</protein>
<evidence type="ECO:0000256" key="3">
    <source>
        <dbReference type="ARBA" id="ARBA00022761"/>
    </source>
</evidence>
<keyword evidence="2 6" id="KW-0732">Signal</keyword>
<dbReference type="Proteomes" id="UP000743370">
    <property type="component" value="Unassembled WGS sequence"/>
</dbReference>
<dbReference type="AlphaFoldDB" id="A0A0L9TA08"/>
<dbReference type="SUPFAM" id="SSF56784">
    <property type="entry name" value="HAD-like"/>
    <property type="match status" value="1"/>
</dbReference>
<evidence type="ECO:0000256" key="6">
    <source>
        <dbReference type="SAM" id="SignalP"/>
    </source>
</evidence>
<dbReference type="InterPro" id="IPR014403">
    <property type="entry name" value="APS1/VSP"/>
</dbReference>
<evidence type="ECO:0000313" key="8">
    <source>
        <dbReference type="EMBL" id="KOM27408.1"/>
    </source>
</evidence>
<evidence type="ECO:0000256" key="5">
    <source>
        <dbReference type="PIRNR" id="PIRNR002674"/>
    </source>
</evidence>
<evidence type="ECO:0000313" key="10">
    <source>
        <dbReference type="Proteomes" id="UP000743370"/>
    </source>
</evidence>
<dbReference type="PANTHER" id="PTHR31284:SF19">
    <property type="entry name" value="VEGETATIVE STORAGE PROTEIN 1-RELATED"/>
    <property type="match status" value="1"/>
</dbReference>
<comment type="similarity">
    <text evidence="5">Belongs to the APS1/VSP family.</text>
</comment>
<dbReference type="KEGG" id="var:108320529"/>
<gene>
    <name evidence="7" type="ORF">HKW66_Vig0166570</name>
    <name evidence="8" type="ORF">LR48_Vigan406s021800</name>
</gene>
<evidence type="ECO:0000313" key="7">
    <source>
        <dbReference type="EMBL" id="KAG2379878.1"/>
    </source>
</evidence>
<reference evidence="9" key="1">
    <citation type="journal article" date="2015" name="Proc. Natl. Acad. Sci. U.S.A.">
        <title>Genome sequencing of adzuki bean (Vigna angularis) provides insight into high starch and low fat accumulation and domestication.</title>
        <authorList>
            <person name="Yang K."/>
            <person name="Tian Z."/>
            <person name="Chen C."/>
            <person name="Luo L."/>
            <person name="Zhao B."/>
            <person name="Wang Z."/>
            <person name="Yu L."/>
            <person name="Li Y."/>
            <person name="Sun Y."/>
            <person name="Li W."/>
            <person name="Chen Y."/>
            <person name="Li Y."/>
            <person name="Zhang Y."/>
            <person name="Ai D."/>
            <person name="Zhao J."/>
            <person name="Shang C."/>
            <person name="Ma Y."/>
            <person name="Wu B."/>
            <person name="Wang M."/>
            <person name="Gao L."/>
            <person name="Sun D."/>
            <person name="Zhang P."/>
            <person name="Guo F."/>
            <person name="Wang W."/>
            <person name="Li Y."/>
            <person name="Wang J."/>
            <person name="Varshney R.K."/>
            <person name="Wang J."/>
            <person name="Ling H.Q."/>
            <person name="Wan P."/>
        </authorList>
    </citation>
    <scope>NUCLEOTIDE SEQUENCE</scope>
    <source>
        <strain evidence="9">cv. Jingnong 6</strain>
    </source>
</reference>
<evidence type="ECO:0000256" key="1">
    <source>
        <dbReference type="ARBA" id="ARBA00002410"/>
    </source>
</evidence>
<name>A0A0L9TA08_PHAAN</name>
<dbReference type="InterPro" id="IPR010028">
    <property type="entry name" value="Acid_phosphatase_pln"/>
</dbReference>
<reference evidence="7 10" key="3">
    <citation type="submission" date="2020-05" db="EMBL/GenBank/DDBJ databases">
        <title>Vigna angularis (adzuki bean) Var. LongXiaoDou No. 4 denovo assembly.</title>
        <authorList>
            <person name="Xiang H."/>
        </authorList>
    </citation>
    <scope>NUCLEOTIDE SEQUENCE [LARGE SCALE GENOMIC DNA]</scope>
    <source>
        <tissue evidence="7">Leaf</tissue>
    </source>
</reference>
<reference evidence="8" key="2">
    <citation type="submission" date="2015-02" db="EMBL/GenBank/DDBJ databases">
        <authorList>
            <person name="Chooi Y.-H."/>
        </authorList>
    </citation>
    <scope>NUCLEOTIDE SEQUENCE</scope>
    <source>
        <tissue evidence="8">Seedling</tissue>
    </source>
</reference>
<dbReference type="Pfam" id="PF03767">
    <property type="entry name" value="Acid_phosphat_B"/>
    <property type="match status" value="1"/>
</dbReference>
<dbReference type="OMA" id="ISYKSAQ"/>
<dbReference type="Gene3D" id="3.40.50.1000">
    <property type="entry name" value="HAD superfamily/HAD-like"/>
    <property type="match status" value="1"/>
</dbReference>
<evidence type="ECO:0000256" key="2">
    <source>
        <dbReference type="ARBA" id="ARBA00022729"/>
    </source>
</evidence>
<keyword evidence="3 5" id="KW-0758">Storage protein</keyword>
<dbReference type="GO" id="GO:0003993">
    <property type="term" value="F:acid phosphatase activity"/>
    <property type="evidence" value="ECO:0007669"/>
    <property type="project" value="InterPro"/>
</dbReference>
<accession>A0A0L9TA08</accession>
<dbReference type="EMBL" id="JABFOF010000009">
    <property type="protein sequence ID" value="KAG2379878.1"/>
    <property type="molecule type" value="Genomic_DNA"/>
</dbReference>
<dbReference type="STRING" id="3914.A0A0L9TA08"/>
<dbReference type="PROSITE" id="PS51257">
    <property type="entry name" value="PROKAR_LIPOPROTEIN"/>
    <property type="match status" value="1"/>
</dbReference>
<dbReference type="CDD" id="cd07535">
    <property type="entry name" value="HAD_VSP"/>
    <property type="match status" value="1"/>
</dbReference>
<dbReference type="Proteomes" id="UP000053144">
    <property type="component" value="Unassembled WGS sequence"/>
</dbReference>
<dbReference type="InterPro" id="IPR023214">
    <property type="entry name" value="HAD_sf"/>
</dbReference>
<dbReference type="GO" id="GO:0045735">
    <property type="term" value="F:nutrient reservoir activity"/>
    <property type="evidence" value="ECO:0007669"/>
    <property type="project" value="UniProtKB-UniRule"/>
</dbReference>
<feature type="chain" id="PRO_5040667389" evidence="6">
    <location>
        <begin position="18"/>
        <end position="252"/>
    </location>
</feature>
<dbReference type="InterPro" id="IPR005519">
    <property type="entry name" value="Acid_phosphat_B-like"/>
</dbReference>
<dbReference type="EMBL" id="KQ258371">
    <property type="protein sequence ID" value="KOM27408.1"/>
    <property type="molecule type" value="Genomic_DNA"/>
</dbReference>
<dbReference type="PIRSF" id="PIRSF002674">
    <property type="entry name" value="VSP"/>
    <property type="match status" value="1"/>
</dbReference>
<evidence type="ECO:0000313" key="9">
    <source>
        <dbReference type="Proteomes" id="UP000053144"/>
    </source>
</evidence>
<dbReference type="Gramene" id="KOM27408">
    <property type="protein sequence ID" value="KOM27408"/>
    <property type="gene ID" value="LR48_Vigan406s021800"/>
</dbReference>
<evidence type="ECO:0000256" key="4">
    <source>
        <dbReference type="ARBA" id="ARBA00023180"/>
    </source>
</evidence>
<comment type="function">
    <text evidence="1 5">May function as somatic storage protein during early seedling development.</text>
</comment>
<dbReference type="PANTHER" id="PTHR31284">
    <property type="entry name" value="ACID PHOSPHATASE-LIKE PROTEIN"/>
    <property type="match status" value="1"/>
</dbReference>
<dbReference type="InterPro" id="IPR036412">
    <property type="entry name" value="HAD-like_sf"/>
</dbReference>
<organism evidence="8 9">
    <name type="scientific">Phaseolus angularis</name>
    <name type="common">Azuki bean</name>
    <name type="synonym">Vigna angularis</name>
    <dbReference type="NCBI Taxonomy" id="3914"/>
    <lineage>
        <taxon>Eukaryota</taxon>
        <taxon>Viridiplantae</taxon>
        <taxon>Streptophyta</taxon>
        <taxon>Embryophyta</taxon>
        <taxon>Tracheophyta</taxon>
        <taxon>Spermatophyta</taxon>
        <taxon>Magnoliopsida</taxon>
        <taxon>eudicotyledons</taxon>
        <taxon>Gunneridae</taxon>
        <taxon>Pentapetalae</taxon>
        <taxon>rosids</taxon>
        <taxon>fabids</taxon>
        <taxon>Fabales</taxon>
        <taxon>Fabaceae</taxon>
        <taxon>Papilionoideae</taxon>
        <taxon>50 kb inversion clade</taxon>
        <taxon>NPAAA clade</taxon>
        <taxon>indigoferoid/millettioid clade</taxon>
        <taxon>Phaseoleae</taxon>
        <taxon>Vigna</taxon>
    </lineage>
</organism>